<dbReference type="Proteomes" id="UP001364617">
    <property type="component" value="Unassembled WGS sequence"/>
</dbReference>
<feature type="transmembrane region" description="Helical" evidence="1">
    <location>
        <begin position="178"/>
        <end position="206"/>
    </location>
</feature>
<dbReference type="Gene3D" id="2.60.40.10">
    <property type="entry name" value="Immunoglobulins"/>
    <property type="match status" value="1"/>
</dbReference>
<evidence type="ECO:0000313" key="4">
    <source>
        <dbReference type="Proteomes" id="UP001364617"/>
    </source>
</evidence>
<comment type="caution">
    <text evidence="3">The sequence shown here is derived from an EMBL/GenBank/DDBJ whole genome shotgun (WGS) entry which is preliminary data.</text>
</comment>
<gene>
    <name evidence="3" type="ORF">R3I93_016877</name>
</gene>
<keyword evidence="1" id="KW-1133">Transmembrane helix</keyword>
<keyword evidence="2" id="KW-0732">Signal</keyword>
<feature type="chain" id="PRO_5042873582" evidence="2">
    <location>
        <begin position="20"/>
        <end position="226"/>
    </location>
</feature>
<organism evidence="3 4">
    <name type="scientific">Phoxinus phoxinus</name>
    <name type="common">Eurasian minnow</name>
    <dbReference type="NCBI Taxonomy" id="58324"/>
    <lineage>
        <taxon>Eukaryota</taxon>
        <taxon>Metazoa</taxon>
        <taxon>Chordata</taxon>
        <taxon>Craniata</taxon>
        <taxon>Vertebrata</taxon>
        <taxon>Euteleostomi</taxon>
        <taxon>Actinopterygii</taxon>
        <taxon>Neopterygii</taxon>
        <taxon>Teleostei</taxon>
        <taxon>Ostariophysi</taxon>
        <taxon>Cypriniformes</taxon>
        <taxon>Leuciscidae</taxon>
        <taxon>Phoxininae</taxon>
        <taxon>Phoxinus</taxon>
    </lineage>
</organism>
<evidence type="ECO:0000256" key="2">
    <source>
        <dbReference type="SAM" id="SignalP"/>
    </source>
</evidence>
<dbReference type="SUPFAM" id="SSF48726">
    <property type="entry name" value="Immunoglobulin"/>
    <property type="match status" value="1"/>
</dbReference>
<dbReference type="InterPro" id="IPR036179">
    <property type="entry name" value="Ig-like_dom_sf"/>
</dbReference>
<feature type="signal peptide" evidence="2">
    <location>
        <begin position="1"/>
        <end position="19"/>
    </location>
</feature>
<name>A0AAN9GXL2_9TELE</name>
<proteinExistence type="predicted"/>
<dbReference type="PANTHER" id="PTHR21063">
    <property type="entry name" value="LFA-3"/>
    <property type="match status" value="1"/>
</dbReference>
<evidence type="ECO:0000256" key="1">
    <source>
        <dbReference type="SAM" id="Phobius"/>
    </source>
</evidence>
<keyword evidence="1" id="KW-0812">Transmembrane</keyword>
<protein>
    <submittedName>
        <fullName evidence="3">Uncharacterized protein</fullName>
    </submittedName>
</protein>
<reference evidence="3 4" key="1">
    <citation type="submission" date="2024-02" db="EMBL/GenBank/DDBJ databases">
        <title>Chromosome-level genome assembly of the Eurasian Minnow (Phoxinus phoxinus).</title>
        <authorList>
            <person name="Oriowo T.O."/>
            <person name="Martin S."/>
            <person name="Stange M."/>
            <person name="Chrysostomakis Y."/>
            <person name="Brown T."/>
            <person name="Winkler S."/>
            <person name="Kukowka S."/>
            <person name="Myers E.W."/>
            <person name="Bohne A."/>
        </authorList>
    </citation>
    <scope>NUCLEOTIDE SEQUENCE [LARGE SCALE GENOMIC DNA]</scope>
    <source>
        <strain evidence="3">ZFMK-TIS-60720</strain>
        <tissue evidence="3">Whole Organism</tissue>
    </source>
</reference>
<keyword evidence="4" id="KW-1185">Reference proteome</keyword>
<accession>A0AAN9GXL2</accession>
<sequence>MGGYLVLTLFVFLVDGVFGDASGLNLVSVMEGESVSLYTGVTKQQRDKMLWYFNDTLIAQINGEARTSCLYDGEGGRFRDIVEVDYQTGSLTITHITTEHAGRYEANFIPSSSGTSQSLNRNSKCDSTKITIKTSNIGDTIQTFIVSVSTLSVPDQISDELDETGTKHDSDRIPDSGLFAGVVAGIVVGVLLVCVAVAVAGVIMYLRHRSSRNEVEKNKLEHLLKV</sequence>
<dbReference type="PANTHER" id="PTHR21063:SF4">
    <property type="entry name" value="CD48 ANTIGEN-RELATED"/>
    <property type="match status" value="1"/>
</dbReference>
<dbReference type="AlphaFoldDB" id="A0AAN9GXL2"/>
<evidence type="ECO:0000313" key="3">
    <source>
        <dbReference type="EMBL" id="KAK7136667.1"/>
    </source>
</evidence>
<dbReference type="InterPro" id="IPR013783">
    <property type="entry name" value="Ig-like_fold"/>
</dbReference>
<keyword evidence="1" id="KW-0472">Membrane</keyword>
<dbReference type="EMBL" id="JAYKXH010000018">
    <property type="protein sequence ID" value="KAK7136667.1"/>
    <property type="molecule type" value="Genomic_DNA"/>
</dbReference>